<feature type="compositionally biased region" description="Pro residues" evidence="1">
    <location>
        <begin position="45"/>
        <end position="57"/>
    </location>
</feature>
<dbReference type="AlphaFoldDB" id="A0A5J9TQL9"/>
<feature type="region of interest" description="Disordered" evidence="1">
    <location>
        <begin position="42"/>
        <end position="137"/>
    </location>
</feature>
<feature type="region of interest" description="Disordered" evidence="1">
    <location>
        <begin position="196"/>
        <end position="218"/>
    </location>
</feature>
<feature type="compositionally biased region" description="Basic and acidic residues" evidence="1">
    <location>
        <begin position="93"/>
        <end position="102"/>
    </location>
</feature>
<dbReference type="Proteomes" id="UP000324897">
    <property type="component" value="Unassembled WGS sequence"/>
</dbReference>
<feature type="compositionally biased region" description="Gly residues" evidence="1">
    <location>
        <begin position="81"/>
        <end position="92"/>
    </location>
</feature>
<keyword evidence="3" id="KW-1185">Reference proteome</keyword>
<evidence type="ECO:0000256" key="1">
    <source>
        <dbReference type="SAM" id="MobiDB-lite"/>
    </source>
</evidence>
<dbReference type="Gramene" id="TVU13634">
    <property type="protein sequence ID" value="TVU13634"/>
    <property type="gene ID" value="EJB05_37054"/>
</dbReference>
<evidence type="ECO:0000313" key="2">
    <source>
        <dbReference type="EMBL" id="TVU13634.1"/>
    </source>
</evidence>
<gene>
    <name evidence="2" type="ORF">EJB05_37054</name>
</gene>
<feature type="non-terminal residue" evidence="2">
    <location>
        <position position="1"/>
    </location>
</feature>
<sequence length="346" mass="36903">MAPPAFLPHPTPFLISLPHRIAPPPSRIAEPRAATLLRPCRLAPKPQPPIASPPGPEQPCRCISSPPPPGPEVASRMDAARGGGRVKSSRGGGDGDAKEEPRCSWSSDRVRSNRGGGPSTMEDWKSFGDGDAKEQARCGGPGGMVEFSKGGGPGAMEEARVVRLAAMGKKTRGAVLRPMSEASSGHLYATMDDATSSAGVMDEQTGGGSSSGKKRRRPLTLIESSRRDSAWVKREWIRCEQETAEFMKMYPDFVPVISDSDDQLSWDSDKTWVDEESVHESGTSVCPLCKQTVKSSKDGIGSKFDVQEEGGGGDLAMHEEVGGGKLGVQEDGWVTVRKVPARRIGN</sequence>
<name>A0A5J9TQL9_9POAL</name>
<protein>
    <submittedName>
        <fullName evidence="2">Uncharacterized protein</fullName>
    </submittedName>
</protein>
<feature type="compositionally biased region" description="Basic and acidic residues" evidence="1">
    <location>
        <begin position="122"/>
        <end position="136"/>
    </location>
</feature>
<evidence type="ECO:0000313" key="3">
    <source>
        <dbReference type="Proteomes" id="UP000324897"/>
    </source>
</evidence>
<dbReference type="EMBL" id="RWGY01000031">
    <property type="protein sequence ID" value="TVU13634.1"/>
    <property type="molecule type" value="Genomic_DNA"/>
</dbReference>
<organism evidence="2 3">
    <name type="scientific">Eragrostis curvula</name>
    <name type="common">weeping love grass</name>
    <dbReference type="NCBI Taxonomy" id="38414"/>
    <lineage>
        <taxon>Eukaryota</taxon>
        <taxon>Viridiplantae</taxon>
        <taxon>Streptophyta</taxon>
        <taxon>Embryophyta</taxon>
        <taxon>Tracheophyta</taxon>
        <taxon>Spermatophyta</taxon>
        <taxon>Magnoliopsida</taxon>
        <taxon>Liliopsida</taxon>
        <taxon>Poales</taxon>
        <taxon>Poaceae</taxon>
        <taxon>PACMAD clade</taxon>
        <taxon>Chloridoideae</taxon>
        <taxon>Eragrostideae</taxon>
        <taxon>Eragrostidinae</taxon>
        <taxon>Eragrostis</taxon>
    </lineage>
</organism>
<reference evidence="2 3" key="1">
    <citation type="journal article" date="2019" name="Sci. Rep.">
        <title>A high-quality genome of Eragrostis curvula grass provides insights into Poaceae evolution and supports new strategies to enhance forage quality.</title>
        <authorList>
            <person name="Carballo J."/>
            <person name="Santos B.A.C.M."/>
            <person name="Zappacosta D."/>
            <person name="Garbus I."/>
            <person name="Selva J.P."/>
            <person name="Gallo C.A."/>
            <person name="Diaz A."/>
            <person name="Albertini E."/>
            <person name="Caccamo M."/>
            <person name="Echenique V."/>
        </authorList>
    </citation>
    <scope>NUCLEOTIDE SEQUENCE [LARGE SCALE GENOMIC DNA]</scope>
    <source>
        <strain evidence="3">cv. Victoria</strain>
        <tissue evidence="2">Leaf</tissue>
    </source>
</reference>
<proteinExistence type="predicted"/>
<accession>A0A5J9TQL9</accession>
<comment type="caution">
    <text evidence="2">The sequence shown here is derived from an EMBL/GenBank/DDBJ whole genome shotgun (WGS) entry which is preliminary data.</text>
</comment>
<feature type="region of interest" description="Disordered" evidence="1">
    <location>
        <begin position="299"/>
        <end position="319"/>
    </location>
</feature>